<dbReference type="RefSeq" id="WP_115326334.1">
    <property type="nucleotide sequence ID" value="NZ_JACKST010000032.1"/>
</dbReference>
<reference evidence="4 5" key="1">
    <citation type="submission" date="2018-06" db="EMBL/GenBank/DDBJ databases">
        <authorList>
            <consortium name="Pathogen Informatics"/>
            <person name="Doyle S."/>
        </authorList>
    </citation>
    <scope>NUCLEOTIDE SEQUENCE [LARGE SCALE GENOMIC DNA]</scope>
    <source>
        <strain evidence="4 5">NCTC10742</strain>
    </source>
</reference>
<dbReference type="Pfam" id="PF00440">
    <property type="entry name" value="TetR_N"/>
    <property type="match status" value="1"/>
</dbReference>
<name>A0A378SEA0_9MYCO</name>
<organism evidence="4 5">
    <name type="scientific">Mycolicibacterium gilvum</name>
    <dbReference type="NCBI Taxonomy" id="1804"/>
    <lineage>
        <taxon>Bacteria</taxon>
        <taxon>Bacillati</taxon>
        <taxon>Actinomycetota</taxon>
        <taxon>Actinomycetes</taxon>
        <taxon>Mycobacteriales</taxon>
        <taxon>Mycobacteriaceae</taxon>
        <taxon>Mycolicibacterium</taxon>
    </lineage>
</organism>
<feature type="DNA-binding region" description="H-T-H motif" evidence="2">
    <location>
        <begin position="37"/>
        <end position="56"/>
    </location>
</feature>
<feature type="domain" description="HTH tetR-type" evidence="3">
    <location>
        <begin position="15"/>
        <end position="74"/>
    </location>
</feature>
<gene>
    <name evidence="4" type="ORF">NCTC10742_00361</name>
</gene>
<evidence type="ECO:0000259" key="3">
    <source>
        <dbReference type="PROSITE" id="PS50977"/>
    </source>
</evidence>
<sequence length="220" mass="23861">MRSRGWSGQWPASDEEAIARILDAADELVAADASVLRIADVARALGVTRQTVYRYFPHPEAIRLACAMRAADGFFDRLAKQVGGMTDPVAVMVECVASAVERLAGDPQFEVLVTARRHGARAVSLTSDTALTFARTILHRFDIDWEQHGFDTAGLDRLAELSIRTVHSILVDPGDPAREGAELRRFVAGWLGPAILYPRLARAVDAITAPGVSPASPMRC</sequence>
<dbReference type="AlphaFoldDB" id="A0A378SEA0"/>
<dbReference type="SUPFAM" id="SSF46689">
    <property type="entry name" value="Homeodomain-like"/>
    <property type="match status" value="1"/>
</dbReference>
<dbReference type="InterPro" id="IPR009057">
    <property type="entry name" value="Homeodomain-like_sf"/>
</dbReference>
<dbReference type="EMBL" id="UGQM01000001">
    <property type="protein sequence ID" value="STZ41159.1"/>
    <property type="molecule type" value="Genomic_DNA"/>
</dbReference>
<evidence type="ECO:0000313" key="5">
    <source>
        <dbReference type="Proteomes" id="UP000254291"/>
    </source>
</evidence>
<dbReference type="Gene3D" id="1.10.357.10">
    <property type="entry name" value="Tetracycline Repressor, domain 2"/>
    <property type="match status" value="1"/>
</dbReference>
<dbReference type="Proteomes" id="UP000254291">
    <property type="component" value="Unassembled WGS sequence"/>
</dbReference>
<protein>
    <submittedName>
        <fullName evidence="4">TetR family transcriptional regulator</fullName>
    </submittedName>
</protein>
<evidence type="ECO:0000256" key="2">
    <source>
        <dbReference type="PROSITE-ProRule" id="PRU00335"/>
    </source>
</evidence>
<proteinExistence type="predicted"/>
<evidence type="ECO:0000313" key="4">
    <source>
        <dbReference type="EMBL" id="STZ41159.1"/>
    </source>
</evidence>
<dbReference type="PROSITE" id="PS50977">
    <property type="entry name" value="HTH_TETR_2"/>
    <property type="match status" value="1"/>
</dbReference>
<dbReference type="InterPro" id="IPR001647">
    <property type="entry name" value="HTH_TetR"/>
</dbReference>
<dbReference type="GO" id="GO:0003677">
    <property type="term" value="F:DNA binding"/>
    <property type="evidence" value="ECO:0007669"/>
    <property type="project" value="UniProtKB-UniRule"/>
</dbReference>
<keyword evidence="1 2" id="KW-0238">DNA-binding</keyword>
<accession>A0A378SEA0</accession>
<evidence type="ECO:0000256" key="1">
    <source>
        <dbReference type="ARBA" id="ARBA00023125"/>
    </source>
</evidence>